<dbReference type="CDD" id="cd05466">
    <property type="entry name" value="PBP2_LTTR_substrate"/>
    <property type="match status" value="1"/>
</dbReference>
<dbReference type="InterPro" id="IPR036388">
    <property type="entry name" value="WH-like_DNA-bd_sf"/>
</dbReference>
<comment type="caution">
    <text evidence="6">The sequence shown here is derived from an EMBL/GenBank/DDBJ whole genome shotgun (WGS) entry which is preliminary data.</text>
</comment>
<keyword evidence="2" id="KW-0805">Transcription regulation</keyword>
<evidence type="ECO:0000259" key="5">
    <source>
        <dbReference type="PROSITE" id="PS50931"/>
    </source>
</evidence>
<dbReference type="InterPro" id="IPR050950">
    <property type="entry name" value="HTH-type_LysR_regulators"/>
</dbReference>
<keyword evidence="3" id="KW-0238">DNA-binding</keyword>
<dbReference type="InterPro" id="IPR036390">
    <property type="entry name" value="WH_DNA-bd_sf"/>
</dbReference>
<dbReference type="PRINTS" id="PR00039">
    <property type="entry name" value="HTHLYSR"/>
</dbReference>
<dbReference type="InterPro" id="IPR000847">
    <property type="entry name" value="LysR_HTH_N"/>
</dbReference>
<feature type="domain" description="HTH lysR-type" evidence="5">
    <location>
        <begin position="1"/>
        <end position="59"/>
    </location>
</feature>
<accession>A0A9D1I1N8</accession>
<dbReference type="PANTHER" id="PTHR30419">
    <property type="entry name" value="HTH-TYPE TRANSCRIPTIONAL REGULATOR YBHD"/>
    <property type="match status" value="1"/>
</dbReference>
<dbReference type="SUPFAM" id="SSF46785">
    <property type="entry name" value="Winged helix' DNA-binding domain"/>
    <property type="match status" value="1"/>
</dbReference>
<proteinExistence type="inferred from homology"/>
<dbReference type="Pfam" id="PF00126">
    <property type="entry name" value="HTH_1"/>
    <property type="match status" value="1"/>
</dbReference>
<comment type="similarity">
    <text evidence="1">Belongs to the LysR transcriptional regulatory family.</text>
</comment>
<evidence type="ECO:0000256" key="1">
    <source>
        <dbReference type="ARBA" id="ARBA00009437"/>
    </source>
</evidence>
<dbReference type="PROSITE" id="PS50931">
    <property type="entry name" value="HTH_LYSR"/>
    <property type="match status" value="1"/>
</dbReference>
<dbReference type="Pfam" id="PF03466">
    <property type="entry name" value="LysR_substrate"/>
    <property type="match status" value="1"/>
</dbReference>
<keyword evidence="4" id="KW-0804">Transcription</keyword>
<evidence type="ECO:0000256" key="4">
    <source>
        <dbReference type="ARBA" id="ARBA00023163"/>
    </source>
</evidence>
<dbReference type="SUPFAM" id="SSF53850">
    <property type="entry name" value="Periplasmic binding protein-like II"/>
    <property type="match status" value="1"/>
</dbReference>
<dbReference type="GO" id="GO:0003700">
    <property type="term" value="F:DNA-binding transcription factor activity"/>
    <property type="evidence" value="ECO:0007669"/>
    <property type="project" value="InterPro"/>
</dbReference>
<evidence type="ECO:0000256" key="2">
    <source>
        <dbReference type="ARBA" id="ARBA00023015"/>
    </source>
</evidence>
<dbReference type="GO" id="GO:0003677">
    <property type="term" value="F:DNA binding"/>
    <property type="evidence" value="ECO:0007669"/>
    <property type="project" value="UniProtKB-KW"/>
</dbReference>
<reference evidence="6" key="2">
    <citation type="journal article" date="2021" name="PeerJ">
        <title>Extensive microbial diversity within the chicken gut microbiome revealed by metagenomics and culture.</title>
        <authorList>
            <person name="Gilroy R."/>
            <person name="Ravi A."/>
            <person name="Getino M."/>
            <person name="Pursley I."/>
            <person name="Horton D.L."/>
            <person name="Alikhan N.F."/>
            <person name="Baker D."/>
            <person name="Gharbi K."/>
            <person name="Hall N."/>
            <person name="Watson M."/>
            <person name="Adriaenssens E.M."/>
            <person name="Foster-Nyarko E."/>
            <person name="Jarju S."/>
            <person name="Secka A."/>
            <person name="Antonio M."/>
            <person name="Oren A."/>
            <person name="Chaudhuri R.R."/>
            <person name="La Ragione R."/>
            <person name="Hildebrand F."/>
            <person name="Pallen M.J."/>
        </authorList>
    </citation>
    <scope>NUCLEOTIDE SEQUENCE</scope>
    <source>
        <strain evidence="6">ChiHcec3-6078</strain>
    </source>
</reference>
<organism evidence="6 7">
    <name type="scientific">Candidatus Allocopromorpha excrementigallinarum</name>
    <dbReference type="NCBI Taxonomy" id="2840742"/>
    <lineage>
        <taxon>Bacteria</taxon>
        <taxon>Bacillati</taxon>
        <taxon>Bacillota</taxon>
        <taxon>Clostridia</taxon>
        <taxon>Eubacteriales</taxon>
        <taxon>Eubacteriaceae</taxon>
        <taxon>Eubacteriaceae incertae sedis</taxon>
        <taxon>Candidatus Allocopromorpha</taxon>
    </lineage>
</organism>
<evidence type="ECO:0000256" key="3">
    <source>
        <dbReference type="ARBA" id="ARBA00023125"/>
    </source>
</evidence>
<dbReference type="Proteomes" id="UP000824090">
    <property type="component" value="Unassembled WGS sequence"/>
</dbReference>
<dbReference type="GO" id="GO:0005829">
    <property type="term" value="C:cytosol"/>
    <property type="evidence" value="ECO:0007669"/>
    <property type="project" value="TreeGrafter"/>
</dbReference>
<dbReference type="Gene3D" id="3.40.190.290">
    <property type="match status" value="1"/>
</dbReference>
<gene>
    <name evidence="6" type="ORF">IAC50_07470</name>
</gene>
<name>A0A9D1I1N8_9FIRM</name>
<dbReference type="PANTHER" id="PTHR30419:SF28">
    <property type="entry name" value="HTH-TYPE TRANSCRIPTIONAL REGULATOR BSDA"/>
    <property type="match status" value="1"/>
</dbReference>
<dbReference type="EMBL" id="DVMP01000137">
    <property type="protein sequence ID" value="HIU26312.1"/>
    <property type="molecule type" value="Genomic_DNA"/>
</dbReference>
<sequence length="318" mass="36514">MDKFISAEYIETIAEMKNITAAAEKLEMSQPALSARLKKTEELLGTSIFDRSRQPLELTEAGKLYLRYANKLTALNKEFMKHISDIENLRRGALTIGGASFFNISYLPEAVSAFTARYPGIDIEIIDGKIPEISVKAFNGMIDLFIAHPMEQDENFEYEKLFNERIFICVPEQWPVNEIIGDREIPAESILSSDAAEEEEKLLDFRLLRDLPFVLLKEDQHIGWIMNRLFEKGGFRPEHTVCVEQTMTSYALTLAGVGISLMTESCIKNSGFRRFPKFYMAEPEMCRRDIYAVYPKNRYLSKASREFIRILKSSLNSR</sequence>
<dbReference type="Gene3D" id="1.10.10.10">
    <property type="entry name" value="Winged helix-like DNA-binding domain superfamily/Winged helix DNA-binding domain"/>
    <property type="match status" value="1"/>
</dbReference>
<protein>
    <submittedName>
        <fullName evidence="6">LysR family transcriptional regulator</fullName>
    </submittedName>
</protein>
<dbReference type="AlphaFoldDB" id="A0A9D1I1N8"/>
<evidence type="ECO:0000313" key="6">
    <source>
        <dbReference type="EMBL" id="HIU26312.1"/>
    </source>
</evidence>
<evidence type="ECO:0000313" key="7">
    <source>
        <dbReference type="Proteomes" id="UP000824090"/>
    </source>
</evidence>
<reference evidence="6" key="1">
    <citation type="submission" date="2020-10" db="EMBL/GenBank/DDBJ databases">
        <authorList>
            <person name="Gilroy R."/>
        </authorList>
    </citation>
    <scope>NUCLEOTIDE SEQUENCE</scope>
    <source>
        <strain evidence="6">ChiHcec3-6078</strain>
    </source>
</reference>
<dbReference type="InterPro" id="IPR005119">
    <property type="entry name" value="LysR_subst-bd"/>
</dbReference>